<dbReference type="OrthoDB" id="5370359at2759"/>
<dbReference type="Proteomes" id="UP000054007">
    <property type="component" value="Unassembled WGS sequence"/>
</dbReference>
<evidence type="ECO:0000313" key="2">
    <source>
        <dbReference type="Proteomes" id="UP000054007"/>
    </source>
</evidence>
<proteinExistence type="predicted"/>
<organism evidence="1 2">
    <name type="scientific">Cylindrobasidium torrendii FP15055 ss-10</name>
    <dbReference type="NCBI Taxonomy" id="1314674"/>
    <lineage>
        <taxon>Eukaryota</taxon>
        <taxon>Fungi</taxon>
        <taxon>Dikarya</taxon>
        <taxon>Basidiomycota</taxon>
        <taxon>Agaricomycotina</taxon>
        <taxon>Agaricomycetes</taxon>
        <taxon>Agaricomycetidae</taxon>
        <taxon>Agaricales</taxon>
        <taxon>Marasmiineae</taxon>
        <taxon>Physalacriaceae</taxon>
        <taxon>Cylindrobasidium</taxon>
    </lineage>
</organism>
<keyword evidence="2" id="KW-1185">Reference proteome</keyword>
<dbReference type="AlphaFoldDB" id="A0A0D7B515"/>
<accession>A0A0D7B515</accession>
<evidence type="ECO:0000313" key="1">
    <source>
        <dbReference type="EMBL" id="KIY65602.1"/>
    </source>
</evidence>
<gene>
    <name evidence="1" type="ORF">CYLTODRAFT_379196</name>
</gene>
<reference evidence="1 2" key="1">
    <citation type="journal article" date="2015" name="Fungal Genet. Biol.">
        <title>Evolution of novel wood decay mechanisms in Agaricales revealed by the genome sequences of Fistulina hepatica and Cylindrobasidium torrendii.</title>
        <authorList>
            <person name="Floudas D."/>
            <person name="Held B.W."/>
            <person name="Riley R."/>
            <person name="Nagy L.G."/>
            <person name="Koehler G."/>
            <person name="Ransdell A.S."/>
            <person name="Younus H."/>
            <person name="Chow J."/>
            <person name="Chiniquy J."/>
            <person name="Lipzen A."/>
            <person name="Tritt A."/>
            <person name="Sun H."/>
            <person name="Haridas S."/>
            <person name="LaButti K."/>
            <person name="Ohm R.A."/>
            <person name="Kues U."/>
            <person name="Blanchette R.A."/>
            <person name="Grigoriev I.V."/>
            <person name="Minto R.E."/>
            <person name="Hibbett D.S."/>
        </authorList>
    </citation>
    <scope>NUCLEOTIDE SEQUENCE [LARGE SCALE GENOMIC DNA]</scope>
    <source>
        <strain evidence="1 2">FP15055 ss-10</strain>
    </source>
</reference>
<name>A0A0D7B515_9AGAR</name>
<dbReference type="EMBL" id="KN880584">
    <property type="protein sequence ID" value="KIY65602.1"/>
    <property type="molecule type" value="Genomic_DNA"/>
</dbReference>
<sequence>MPPKRKATETPAERIAKKARTIVDAVLEDTEGYVVPDDADETRQIIIDLAQYARSLEESSKAKVKSPAQIEEAAEKLRNAARSGIKKQMTWKPSCKTGGSRWTYDGVCNDPEVFGAMLNLGGPPTWKAKKMTAAEFQEIMGDIEGHARFNQLYLRGNVNIQWKVDEGTFKFTGVHGI</sequence>
<protein>
    <submittedName>
        <fullName evidence="1">Uncharacterized protein</fullName>
    </submittedName>
</protein>